<feature type="binding site" evidence="2">
    <location>
        <begin position="28"/>
        <end position="29"/>
    </location>
    <ligand>
        <name>substrate</name>
    </ligand>
</feature>
<protein>
    <recommendedName>
        <fullName evidence="5">Phosphoglycerate mutase</fullName>
    </recommendedName>
</protein>
<evidence type="ECO:0008006" key="5">
    <source>
        <dbReference type="Google" id="ProtNLM"/>
    </source>
</evidence>
<evidence type="ECO:0000256" key="2">
    <source>
        <dbReference type="PIRSR" id="PIRSR613078-2"/>
    </source>
</evidence>
<sequence length="237" mass="26490">MSDLDATTPRVFLARHGETEWTKNGRYTGITDLDLTPEGVKQTTSTAAKLVGHGRLIDPARLVRIWVSPRRRAKQTFNSLFGNGDSGSGLVKSDDDRVVITEDIAEWGYGDYEGMRTGEVKKWRKERGLDGDREWSIWRDGCEGGESMDQVTVRLDGVIDEIRAMQGPLINGERPADVMLVAHGLILRAFVKRWLKYPIDQDLPMIYPPGGISVLSYKNRNVEEPGFFVGLALPADN</sequence>
<reference evidence="3" key="1">
    <citation type="submission" date="2023-04" db="EMBL/GenBank/DDBJ databases">
        <title>Black Yeasts Isolated from many extreme environments.</title>
        <authorList>
            <person name="Coleine C."/>
            <person name="Stajich J.E."/>
            <person name="Selbmann L."/>
        </authorList>
    </citation>
    <scope>NUCLEOTIDE SEQUENCE</scope>
    <source>
        <strain evidence="3">CCFEE 5312</strain>
    </source>
</reference>
<evidence type="ECO:0000256" key="1">
    <source>
        <dbReference type="PIRSR" id="PIRSR613078-1"/>
    </source>
</evidence>
<comment type="caution">
    <text evidence="3">The sequence shown here is derived from an EMBL/GenBank/DDBJ whole genome shotgun (WGS) entry which is preliminary data.</text>
</comment>
<dbReference type="Proteomes" id="UP001271007">
    <property type="component" value="Unassembled WGS sequence"/>
</dbReference>
<feature type="active site" description="Proton donor/acceptor" evidence="1">
    <location>
        <position position="106"/>
    </location>
</feature>
<organism evidence="3 4">
    <name type="scientific">Extremus antarcticus</name>
    <dbReference type="NCBI Taxonomy" id="702011"/>
    <lineage>
        <taxon>Eukaryota</taxon>
        <taxon>Fungi</taxon>
        <taxon>Dikarya</taxon>
        <taxon>Ascomycota</taxon>
        <taxon>Pezizomycotina</taxon>
        <taxon>Dothideomycetes</taxon>
        <taxon>Dothideomycetidae</taxon>
        <taxon>Mycosphaerellales</taxon>
        <taxon>Extremaceae</taxon>
        <taxon>Extremus</taxon>
    </lineage>
</organism>
<dbReference type="GO" id="GO:0050278">
    <property type="term" value="F:sedoheptulose-bisphosphatase activity"/>
    <property type="evidence" value="ECO:0007669"/>
    <property type="project" value="TreeGrafter"/>
</dbReference>
<accession>A0AAJ0DM97</accession>
<keyword evidence="4" id="KW-1185">Reference proteome</keyword>
<proteinExistence type="predicted"/>
<dbReference type="AlphaFoldDB" id="A0AAJ0DM97"/>
<dbReference type="EMBL" id="JAWDJX010000018">
    <property type="protein sequence ID" value="KAK3052952.1"/>
    <property type="molecule type" value="Genomic_DNA"/>
</dbReference>
<dbReference type="PANTHER" id="PTHR48100:SF15">
    <property type="entry name" value="SEDOHEPTULOSE 1,7-BISPHOSPHATASE"/>
    <property type="match status" value="1"/>
</dbReference>
<gene>
    <name evidence="3" type="ORF">LTR09_006016</name>
</gene>
<dbReference type="SMART" id="SM00855">
    <property type="entry name" value="PGAM"/>
    <property type="match status" value="1"/>
</dbReference>
<dbReference type="PANTHER" id="PTHR48100">
    <property type="entry name" value="BROAD-SPECIFICITY PHOSPHATASE YOR283W-RELATED"/>
    <property type="match status" value="1"/>
</dbReference>
<feature type="binding site" evidence="2">
    <location>
        <position position="72"/>
    </location>
    <ligand>
        <name>substrate</name>
    </ligand>
</feature>
<dbReference type="CDD" id="cd07067">
    <property type="entry name" value="HP_PGM_like"/>
    <property type="match status" value="1"/>
</dbReference>
<dbReference type="Pfam" id="PF00300">
    <property type="entry name" value="His_Phos_1"/>
    <property type="match status" value="1"/>
</dbReference>
<dbReference type="InterPro" id="IPR029033">
    <property type="entry name" value="His_PPase_superfam"/>
</dbReference>
<dbReference type="InterPro" id="IPR050275">
    <property type="entry name" value="PGM_Phosphatase"/>
</dbReference>
<name>A0AAJ0DM97_9PEZI</name>
<evidence type="ECO:0000313" key="3">
    <source>
        <dbReference type="EMBL" id="KAK3052952.1"/>
    </source>
</evidence>
<dbReference type="Gene3D" id="3.40.50.1240">
    <property type="entry name" value="Phosphoglycerate mutase-like"/>
    <property type="match status" value="1"/>
</dbReference>
<evidence type="ECO:0000313" key="4">
    <source>
        <dbReference type="Proteomes" id="UP001271007"/>
    </source>
</evidence>
<feature type="active site" description="Tele-phosphohistidine intermediate" evidence="1">
    <location>
        <position position="16"/>
    </location>
</feature>
<feature type="binding site" evidence="2">
    <location>
        <begin position="106"/>
        <end position="109"/>
    </location>
    <ligand>
        <name>substrate</name>
    </ligand>
</feature>
<dbReference type="SUPFAM" id="SSF53254">
    <property type="entry name" value="Phosphoglycerate mutase-like"/>
    <property type="match status" value="1"/>
</dbReference>
<dbReference type="InterPro" id="IPR013078">
    <property type="entry name" value="His_Pase_superF_clade-1"/>
</dbReference>
<dbReference type="GO" id="GO:0046390">
    <property type="term" value="P:ribose phosphate biosynthetic process"/>
    <property type="evidence" value="ECO:0007669"/>
    <property type="project" value="TreeGrafter"/>
</dbReference>